<keyword evidence="1" id="KW-0175">Coiled coil</keyword>
<sequence length="165" mass="19609">MADPQLPDLDEGLCQLEEHLIKLLEQDGMDKNQSLDQVKTGPWEERRVLEMILFGDIIRSMATSAGVILDKAQRIVAEQKRKLEERLERLQDSRTSKREHNSSTQDDIDYHSFLLTRNEFRKFQAQLQMIHEDFAKAKPIRNDWLNRENDRQAEQLRWTFSDSRR</sequence>
<evidence type="ECO:0000256" key="1">
    <source>
        <dbReference type="SAM" id="Coils"/>
    </source>
</evidence>
<dbReference type="AlphaFoldDB" id="A0AAJ0AZ08"/>
<proteinExistence type="predicted"/>
<keyword evidence="3" id="KW-1185">Reference proteome</keyword>
<gene>
    <name evidence="2" type="ORF">BDP55DRAFT_3121</name>
</gene>
<evidence type="ECO:0000313" key="3">
    <source>
        <dbReference type="Proteomes" id="UP001224890"/>
    </source>
</evidence>
<reference evidence="2" key="1">
    <citation type="submission" date="2021-06" db="EMBL/GenBank/DDBJ databases">
        <title>Comparative genomics, transcriptomics and evolutionary studies reveal genomic signatures of adaptation to plant cell wall in hemibiotrophic fungi.</title>
        <authorList>
            <consortium name="DOE Joint Genome Institute"/>
            <person name="Baroncelli R."/>
            <person name="Diaz J.F."/>
            <person name="Benocci T."/>
            <person name="Peng M."/>
            <person name="Battaglia E."/>
            <person name="Haridas S."/>
            <person name="Andreopoulos W."/>
            <person name="Labutti K."/>
            <person name="Pangilinan J."/>
            <person name="Floch G.L."/>
            <person name="Makela M.R."/>
            <person name="Henrissat B."/>
            <person name="Grigoriev I.V."/>
            <person name="Crouch J.A."/>
            <person name="De Vries R.P."/>
            <person name="Sukno S.A."/>
            <person name="Thon M.R."/>
        </authorList>
    </citation>
    <scope>NUCLEOTIDE SEQUENCE</scope>
    <source>
        <strain evidence="2">CBS 193.32</strain>
    </source>
</reference>
<protein>
    <submittedName>
        <fullName evidence="2">Uncharacterized protein</fullName>
    </submittedName>
</protein>
<organism evidence="2 3">
    <name type="scientific">Colletotrichum godetiae</name>
    <dbReference type="NCBI Taxonomy" id="1209918"/>
    <lineage>
        <taxon>Eukaryota</taxon>
        <taxon>Fungi</taxon>
        <taxon>Dikarya</taxon>
        <taxon>Ascomycota</taxon>
        <taxon>Pezizomycotina</taxon>
        <taxon>Sordariomycetes</taxon>
        <taxon>Hypocreomycetidae</taxon>
        <taxon>Glomerellales</taxon>
        <taxon>Glomerellaceae</taxon>
        <taxon>Colletotrichum</taxon>
        <taxon>Colletotrichum acutatum species complex</taxon>
    </lineage>
</organism>
<dbReference type="Proteomes" id="UP001224890">
    <property type="component" value="Unassembled WGS sequence"/>
</dbReference>
<dbReference type="RefSeq" id="XP_060436671.1">
    <property type="nucleotide sequence ID" value="XM_060566690.1"/>
</dbReference>
<feature type="coiled-coil region" evidence="1">
    <location>
        <begin position="69"/>
        <end position="100"/>
    </location>
</feature>
<name>A0AAJ0AZ08_9PEZI</name>
<evidence type="ECO:0000313" key="2">
    <source>
        <dbReference type="EMBL" id="KAK1700916.1"/>
    </source>
</evidence>
<accession>A0AAJ0AZ08</accession>
<dbReference type="EMBL" id="JAHMHR010000001">
    <property type="protein sequence ID" value="KAK1700916.1"/>
    <property type="molecule type" value="Genomic_DNA"/>
</dbReference>
<dbReference type="GeneID" id="85451216"/>
<comment type="caution">
    <text evidence="2">The sequence shown here is derived from an EMBL/GenBank/DDBJ whole genome shotgun (WGS) entry which is preliminary data.</text>
</comment>